<accession>A0A2H3KKA2</accession>
<keyword evidence="2" id="KW-1185">Reference proteome</keyword>
<comment type="caution">
    <text evidence="1">The sequence shown here is derived from an EMBL/GenBank/DDBJ whole genome shotgun (WGS) entry which is preliminary data.</text>
</comment>
<dbReference type="AlphaFoldDB" id="A0A2H3KKA2"/>
<evidence type="ECO:0000313" key="1">
    <source>
        <dbReference type="EMBL" id="PDV98345.1"/>
    </source>
</evidence>
<protein>
    <submittedName>
        <fullName evidence="1">Uncharacterized protein</fullName>
    </submittedName>
</protein>
<dbReference type="InterPro" id="IPR045397">
    <property type="entry name" value="TumE-like"/>
</dbReference>
<dbReference type="Pfam" id="PF20126">
    <property type="entry name" value="TumE"/>
    <property type="match status" value="1"/>
</dbReference>
<dbReference type="Proteomes" id="UP000220922">
    <property type="component" value="Unassembled WGS sequence"/>
</dbReference>
<gene>
    <name evidence="1" type="ORF">A9Q02_15795</name>
</gene>
<evidence type="ECO:0000313" key="2">
    <source>
        <dbReference type="Proteomes" id="UP000220922"/>
    </source>
</evidence>
<dbReference type="OrthoDB" id="163896at2"/>
<sequence length="127" mass="14388">MIQAYYDQITTILEPYAATRLVLHAQINMETRPGGQGYLSGSITFQDGSVLFLREYLSVSGSNVQRVMYSYHYQDEAQQLRFRYDNALHRPHLGTREHKHTPEGIIEGVSPSLAEVLHEIVAAIDPV</sequence>
<organism evidence="1 2">
    <name type="scientific">Candidatus Chloroploca asiatica</name>
    <dbReference type="NCBI Taxonomy" id="1506545"/>
    <lineage>
        <taxon>Bacteria</taxon>
        <taxon>Bacillati</taxon>
        <taxon>Chloroflexota</taxon>
        <taxon>Chloroflexia</taxon>
        <taxon>Chloroflexales</taxon>
        <taxon>Chloroflexineae</taxon>
        <taxon>Oscillochloridaceae</taxon>
        <taxon>Candidatus Chloroploca</taxon>
    </lineage>
</organism>
<proteinExistence type="predicted"/>
<name>A0A2H3KKA2_9CHLR</name>
<dbReference type="EMBL" id="LYXE01000103">
    <property type="protein sequence ID" value="PDV98345.1"/>
    <property type="molecule type" value="Genomic_DNA"/>
</dbReference>
<dbReference type="RefSeq" id="WP_097653598.1">
    <property type="nucleotide sequence ID" value="NZ_LYXE01000103.1"/>
</dbReference>
<reference evidence="1 2" key="1">
    <citation type="submission" date="2016-05" db="EMBL/GenBank/DDBJ databases">
        <authorList>
            <person name="Lavstsen T."/>
            <person name="Jespersen J.S."/>
        </authorList>
    </citation>
    <scope>NUCLEOTIDE SEQUENCE [LARGE SCALE GENOMIC DNA]</scope>
    <source>
        <strain evidence="1 2">B7-9</strain>
    </source>
</reference>